<dbReference type="SUPFAM" id="SSF52540">
    <property type="entry name" value="P-loop containing nucleoside triphosphate hydrolases"/>
    <property type="match status" value="1"/>
</dbReference>
<proteinExistence type="predicted"/>
<organism evidence="2 3">
    <name type="scientific">Acinetobacter variabilis</name>
    <dbReference type="NCBI Taxonomy" id="70346"/>
    <lineage>
        <taxon>Bacteria</taxon>
        <taxon>Pseudomonadati</taxon>
        <taxon>Pseudomonadota</taxon>
        <taxon>Gammaproteobacteria</taxon>
        <taxon>Moraxellales</taxon>
        <taxon>Moraxellaceae</taxon>
        <taxon>Acinetobacter</taxon>
    </lineage>
</organism>
<evidence type="ECO:0000259" key="1">
    <source>
        <dbReference type="Pfam" id="PF19993"/>
    </source>
</evidence>
<dbReference type="RefSeq" id="WP_004782826.1">
    <property type="nucleotide sequence ID" value="NZ_KB849403.1"/>
</dbReference>
<dbReference type="Proteomes" id="UP000013070">
    <property type="component" value="Unassembled WGS sequence"/>
</dbReference>
<dbReference type="EMBL" id="APPE01000051">
    <property type="protein sequence ID" value="ENU99362.1"/>
    <property type="molecule type" value="Genomic_DNA"/>
</dbReference>
<evidence type="ECO:0000313" key="2">
    <source>
        <dbReference type="EMBL" id="ENU99362.1"/>
    </source>
</evidence>
<evidence type="ECO:0000313" key="3">
    <source>
        <dbReference type="Proteomes" id="UP000013070"/>
    </source>
</evidence>
<dbReference type="HOGENOM" id="CLU_822907_0_0_6"/>
<comment type="caution">
    <text evidence="2">The sequence shown here is derived from an EMBL/GenBank/DDBJ whole genome shotgun (WGS) entry which is preliminary data.</text>
</comment>
<dbReference type="PATRIC" id="fig|1217710.3.peg.1589"/>
<sequence length="343" mass="39776">MLYTCERTDCDVKNCIDDGETPCMHGDSYQDCPYNKLIDDENESSEDDEIIENEINFQNILSGRNLIKYDDIKYFGLEVEPSIATLIGLPNSGKTSLLTSMLYTLRMNNEEELNFMGSSTLNAWSHLINLTLYAYGNTPRHPERTIDKADTHYLHLLINKDNKGYDLFLGDTAGEIFSGIVDNFNEESQEYQRIKKWIVESNILLICLDSLDYYTENLWVSKENHMIFIDRIYEIVNEYNPKIRIIFIQTKYDMVENNHENFQYHEEVNEYFIEKFKNNLVSTAKTISITAKQGIPPQDIDKILATCIGVLSEKPINEDPVVIKEGISKKVHLIQNCLEEWIS</sequence>
<protein>
    <recommendedName>
        <fullName evidence="1">Double-GTPase 2 domain-containing protein</fullName>
    </recommendedName>
</protein>
<name>N8WVP5_9GAMM</name>
<dbReference type="Gene3D" id="3.40.50.300">
    <property type="entry name" value="P-loop containing nucleotide triphosphate hydrolases"/>
    <property type="match status" value="1"/>
</dbReference>
<reference evidence="2 3" key="1">
    <citation type="submission" date="2013-02" db="EMBL/GenBank/DDBJ databases">
        <title>The Genome Sequence of Acinetobacter sp. NIPH 899.</title>
        <authorList>
            <consortium name="The Broad Institute Genome Sequencing Platform"/>
            <consortium name="The Broad Institute Genome Sequencing Center for Infectious Disease"/>
            <person name="Cerqueira G."/>
            <person name="Feldgarden M."/>
            <person name="Courvalin P."/>
            <person name="Perichon B."/>
            <person name="Grillot-Courvalin C."/>
            <person name="Clermont D."/>
            <person name="Rocha E."/>
            <person name="Yoon E.-J."/>
            <person name="Nemec A."/>
            <person name="Walker B."/>
            <person name="Young S.K."/>
            <person name="Zeng Q."/>
            <person name="Gargeya S."/>
            <person name="Fitzgerald M."/>
            <person name="Haas B."/>
            <person name="Abouelleil A."/>
            <person name="Alvarado L."/>
            <person name="Arachchi H.M."/>
            <person name="Berlin A.M."/>
            <person name="Chapman S.B."/>
            <person name="Dewar J."/>
            <person name="Goldberg J."/>
            <person name="Griggs A."/>
            <person name="Gujja S."/>
            <person name="Hansen M."/>
            <person name="Howarth C."/>
            <person name="Imamovic A."/>
            <person name="Larimer J."/>
            <person name="McCowan C."/>
            <person name="Murphy C."/>
            <person name="Neiman D."/>
            <person name="Pearson M."/>
            <person name="Priest M."/>
            <person name="Roberts A."/>
            <person name="Saif S."/>
            <person name="Shea T."/>
            <person name="Sisk P."/>
            <person name="Sykes S."/>
            <person name="Wortman J."/>
            <person name="Nusbaum C."/>
            <person name="Birren B."/>
        </authorList>
    </citation>
    <scope>NUCLEOTIDE SEQUENCE [LARGE SCALE GENOMIC DNA]</scope>
    <source>
        <strain evidence="2 3">NIPH 899</strain>
    </source>
</reference>
<keyword evidence="3" id="KW-1185">Reference proteome</keyword>
<accession>N8WVP5</accession>
<dbReference type="InterPro" id="IPR045528">
    <property type="entry name" value="DO-GTPase2"/>
</dbReference>
<dbReference type="Pfam" id="PF19993">
    <property type="entry name" value="DO-GTPase2"/>
    <property type="match status" value="1"/>
</dbReference>
<feature type="domain" description="Double-GTPase 2" evidence="1">
    <location>
        <begin position="85"/>
        <end position="276"/>
    </location>
</feature>
<dbReference type="InterPro" id="IPR027417">
    <property type="entry name" value="P-loop_NTPase"/>
</dbReference>
<dbReference type="AlphaFoldDB" id="N8WVP5"/>
<gene>
    <name evidence="2" type="ORF">F969_01681</name>
</gene>